<dbReference type="InterPro" id="IPR016102">
    <property type="entry name" value="Succinyl-CoA_synth-like"/>
</dbReference>
<proteinExistence type="predicted"/>
<dbReference type="InterPro" id="IPR013815">
    <property type="entry name" value="ATP_grasp_subdomain_1"/>
</dbReference>
<dbReference type="InterPro" id="IPR003781">
    <property type="entry name" value="CoA-bd"/>
</dbReference>
<gene>
    <name evidence="3" type="ORF">GCM10023320_03440</name>
</gene>
<accession>A0ABP9NAD7</accession>
<dbReference type="Gene3D" id="3.40.50.720">
    <property type="entry name" value="NAD(P)-binding Rossmann-like Domain"/>
    <property type="match status" value="1"/>
</dbReference>
<dbReference type="Pfam" id="PF13549">
    <property type="entry name" value="ATP-grasp_5"/>
    <property type="match status" value="1"/>
</dbReference>
<dbReference type="Gene3D" id="3.30.1490.20">
    <property type="entry name" value="ATP-grasp fold, A domain"/>
    <property type="match status" value="1"/>
</dbReference>
<evidence type="ECO:0000313" key="4">
    <source>
        <dbReference type="Proteomes" id="UP001500804"/>
    </source>
</evidence>
<evidence type="ECO:0000259" key="2">
    <source>
        <dbReference type="SMART" id="SM00881"/>
    </source>
</evidence>
<dbReference type="InterPro" id="IPR043938">
    <property type="entry name" value="Ligase_CoA_dom"/>
</dbReference>
<feature type="region of interest" description="Disordered" evidence="1">
    <location>
        <begin position="493"/>
        <end position="517"/>
    </location>
</feature>
<keyword evidence="4" id="KW-1185">Reference proteome</keyword>
<keyword evidence="3" id="KW-0436">Ligase</keyword>
<dbReference type="Gene3D" id="3.40.50.261">
    <property type="entry name" value="Succinyl-CoA synthetase domains"/>
    <property type="match status" value="2"/>
</dbReference>
<name>A0ABP9NAD7_9PSEU</name>
<dbReference type="Pfam" id="PF19045">
    <property type="entry name" value="Ligase_CoA_2"/>
    <property type="match status" value="1"/>
</dbReference>
<protein>
    <submittedName>
        <fullName evidence="3">Acetate--CoA ligase family protein</fullName>
    </submittedName>
</protein>
<dbReference type="Pfam" id="PF13380">
    <property type="entry name" value="CoA_binding_2"/>
    <property type="match status" value="1"/>
</dbReference>
<dbReference type="Pfam" id="PF13607">
    <property type="entry name" value="Succ_CoA_lig"/>
    <property type="match status" value="1"/>
</dbReference>
<evidence type="ECO:0000313" key="3">
    <source>
        <dbReference type="EMBL" id="GAA5111035.1"/>
    </source>
</evidence>
<dbReference type="SUPFAM" id="SSF51735">
    <property type="entry name" value="NAD(P)-binding Rossmann-fold domains"/>
    <property type="match status" value="1"/>
</dbReference>
<comment type="caution">
    <text evidence="3">The sequence shown here is derived from an EMBL/GenBank/DDBJ whole genome shotgun (WGS) entry which is preliminary data.</text>
</comment>
<feature type="domain" description="CoA-binding" evidence="2">
    <location>
        <begin position="31"/>
        <end position="125"/>
    </location>
</feature>
<dbReference type="InterPro" id="IPR036291">
    <property type="entry name" value="NAD(P)-bd_dom_sf"/>
</dbReference>
<reference evidence="4" key="1">
    <citation type="journal article" date="2019" name="Int. J. Syst. Evol. Microbiol.">
        <title>The Global Catalogue of Microorganisms (GCM) 10K type strain sequencing project: providing services to taxonomists for standard genome sequencing and annotation.</title>
        <authorList>
            <consortium name="The Broad Institute Genomics Platform"/>
            <consortium name="The Broad Institute Genome Sequencing Center for Infectious Disease"/>
            <person name="Wu L."/>
            <person name="Ma J."/>
        </authorList>
    </citation>
    <scope>NUCLEOTIDE SEQUENCE [LARGE SCALE GENOMIC DNA]</scope>
    <source>
        <strain evidence="4">JCM 18302</strain>
    </source>
</reference>
<dbReference type="GO" id="GO:0016874">
    <property type="term" value="F:ligase activity"/>
    <property type="evidence" value="ECO:0007669"/>
    <property type="project" value="UniProtKB-KW"/>
</dbReference>
<sequence>MTRSGTLDAAEPADLDTARRRLATPERLREFFRPRSVALVGASDSSGWGRFIVDSLRTAGFTGALRMVHPSRPTAFDLPTVPNLRALDEPVDLAYVLAPTRAVEGVLEDAAAAGIRNAIVLASGYGDGGGEAGRALERRLVERAVELDITLLGPNCLGFVNAAGSVAPFGLGIVPPLRRGPVGIVLQSGALTSNVLAFARAHQVGISLLTSMGNEAVITTADVVEHLVADDDCRVIGLFLESVRDAPRFTALAAAALEAGKPIVALKVGRTEAGQRTALAHTGAVAGDDAVVDAAFRQYGVIRVGSLEELLVTAGLLGSGQVPRGRRMGVVTASGGACDIIADRSTDEGVAIPGFAEATTERLRAVLPPFAAAQNPLDVTGVILADRGSAQAGLGDVALDAVVDDPGIDFVFNMVALPAVEPPDPSLIERRVAAIAASRDRSPVPVVNFTATCTDLSPYAQSLLDRHGLHALGGIEFGLKAVGHALRWQETRREPPAVRAAGPAPTPPGLPAGSWSEARGRDLLAGSGVPLVPAELVGDADAAVAAAERFGGAVALKICSAAITHKSDIGGVALGVSGADDVRAAFARVLAAGRAATADVDGVLVSPMRPPATELFVGVTVDPSFGPVLAVGLGGVFIEVLHDVALRLLPVDAAQVHRMLGELRGAAVLGGARGTRPADLDRVAEVVTRVAGAAAGLGTALQTLEINPLRVDGSCVEALDVLVVTS</sequence>
<dbReference type="SMART" id="SM00881">
    <property type="entry name" value="CoA_binding"/>
    <property type="match status" value="1"/>
</dbReference>
<dbReference type="Gene3D" id="3.30.470.20">
    <property type="entry name" value="ATP-grasp fold, B domain"/>
    <property type="match status" value="1"/>
</dbReference>
<dbReference type="Proteomes" id="UP001500804">
    <property type="component" value="Unassembled WGS sequence"/>
</dbReference>
<dbReference type="RefSeq" id="WP_345602732.1">
    <property type="nucleotide sequence ID" value="NZ_BAABJO010000001.1"/>
</dbReference>
<organism evidence="3 4">
    <name type="scientific">Pseudonocardia adelaidensis</name>
    <dbReference type="NCBI Taxonomy" id="648754"/>
    <lineage>
        <taxon>Bacteria</taxon>
        <taxon>Bacillati</taxon>
        <taxon>Actinomycetota</taxon>
        <taxon>Actinomycetes</taxon>
        <taxon>Pseudonocardiales</taxon>
        <taxon>Pseudonocardiaceae</taxon>
        <taxon>Pseudonocardia</taxon>
    </lineage>
</organism>
<dbReference type="SUPFAM" id="SSF56059">
    <property type="entry name" value="Glutathione synthetase ATP-binding domain-like"/>
    <property type="match status" value="1"/>
</dbReference>
<dbReference type="SUPFAM" id="SSF52210">
    <property type="entry name" value="Succinyl-CoA synthetase domains"/>
    <property type="match status" value="2"/>
</dbReference>
<dbReference type="EMBL" id="BAABJO010000001">
    <property type="protein sequence ID" value="GAA5111035.1"/>
    <property type="molecule type" value="Genomic_DNA"/>
</dbReference>
<evidence type="ECO:0000256" key="1">
    <source>
        <dbReference type="SAM" id="MobiDB-lite"/>
    </source>
</evidence>
<dbReference type="PANTHER" id="PTHR42793">
    <property type="entry name" value="COA BINDING DOMAIN CONTAINING PROTEIN"/>
    <property type="match status" value="1"/>
</dbReference>
<dbReference type="PANTHER" id="PTHR42793:SF4">
    <property type="entry name" value="BLL6376 PROTEIN"/>
    <property type="match status" value="1"/>
</dbReference>
<dbReference type="InterPro" id="IPR032875">
    <property type="entry name" value="Succ_CoA_lig_flav_dom"/>
</dbReference>